<dbReference type="GO" id="GO:0000978">
    <property type="term" value="F:RNA polymerase II cis-regulatory region sequence-specific DNA binding"/>
    <property type="evidence" value="ECO:0007669"/>
    <property type="project" value="TreeGrafter"/>
</dbReference>
<dbReference type="PROSITE" id="PS00658">
    <property type="entry name" value="FORK_HEAD_2"/>
    <property type="match status" value="1"/>
</dbReference>
<dbReference type="InterPro" id="IPR036390">
    <property type="entry name" value="WH_DNA-bd_sf"/>
</dbReference>
<evidence type="ECO:0000313" key="10">
    <source>
        <dbReference type="Proteomes" id="UP000631181"/>
    </source>
</evidence>
<dbReference type="GO" id="GO:0000981">
    <property type="term" value="F:DNA-binding transcription factor activity, RNA polymerase II-specific"/>
    <property type="evidence" value="ECO:0007669"/>
    <property type="project" value="TreeGrafter"/>
</dbReference>
<accession>A0A8J8W275</accession>
<evidence type="ECO:0000256" key="7">
    <source>
        <dbReference type="SAM" id="MobiDB-lite"/>
    </source>
</evidence>
<dbReference type="AlphaFoldDB" id="A0A8J8W275"/>
<feature type="DNA-binding region" description="Fork-head" evidence="6">
    <location>
        <begin position="149"/>
        <end position="240"/>
    </location>
</feature>
<feature type="domain" description="Fork-head" evidence="8">
    <location>
        <begin position="149"/>
        <end position="240"/>
    </location>
</feature>
<dbReference type="Proteomes" id="UP000631181">
    <property type="component" value="Unassembled WGS sequence"/>
</dbReference>
<proteinExistence type="predicted"/>
<dbReference type="OrthoDB" id="5954824at2759"/>
<sequence>MNEFQVTHSYLPVPSNPGQSDPLDEASLAAVLLNSTFPETPAPPMIPSPSHPSRLSSRAPGPGDHSGTPVTSGGAPTYYSGPSQGCSQPSPPSSVHEIAPWASSTWASSSPRYSEDAVSPEVGMSRATGTSPAATPATSELEYSGVVPYSQLIWEALMAAEDHMLPLQGIYEWFRQNTDKPNAESAKGWKNSIRHNLSMNAGFEAIKVEGAGKRMLSYWRLTEEAVQHGVQSTTRYRKVGGKRGGNCGLHDTARQRPVSRGGKKSAGITKRQGSSDGPTKNRASRSRSSTVQRVRDAVQAHPGVVSSSPSRQVGQMDLTSPPPVSMQPLAPTSSSSPLLHMSPVALMTPPRHPSQPLYMTTPPKVEMQSLYMISTPPPHHAEQPQLHDTSPPRPLLQHAALHTPPGYAEQQPLHFITPPQPETQPLHFTPPPAYLHIPQVDYALPSEGPMQSLPTYTTVTTRAQYPVQHQNFPGHPHLHAGPSPYPGPGSFVSSPPTGLPSPYYQPMATQYAGVGPGAYPHYDPEKVIDTTAPPTSGDGVFRDPAAAPQVGQWAVVNQVLRPIL</sequence>
<dbReference type="PROSITE" id="PS50039">
    <property type="entry name" value="FORK_HEAD_3"/>
    <property type="match status" value="1"/>
</dbReference>
<evidence type="ECO:0000256" key="2">
    <source>
        <dbReference type="ARBA" id="ARBA00023015"/>
    </source>
</evidence>
<feature type="compositionally biased region" description="Low complexity" evidence="7">
    <location>
        <begin position="328"/>
        <end position="339"/>
    </location>
</feature>
<evidence type="ECO:0000256" key="3">
    <source>
        <dbReference type="ARBA" id="ARBA00023125"/>
    </source>
</evidence>
<evidence type="ECO:0000259" key="8">
    <source>
        <dbReference type="PROSITE" id="PS50039"/>
    </source>
</evidence>
<dbReference type="CDD" id="cd20032">
    <property type="entry name" value="FH_FOXO"/>
    <property type="match status" value="1"/>
</dbReference>
<dbReference type="InterPro" id="IPR001766">
    <property type="entry name" value="Fork_head_dom"/>
</dbReference>
<organism evidence="9 10">
    <name type="scientific">Penicillium ucsense</name>
    <dbReference type="NCBI Taxonomy" id="2839758"/>
    <lineage>
        <taxon>Eukaryota</taxon>
        <taxon>Fungi</taxon>
        <taxon>Dikarya</taxon>
        <taxon>Ascomycota</taxon>
        <taxon>Pezizomycotina</taxon>
        <taxon>Eurotiomycetes</taxon>
        <taxon>Eurotiomycetidae</taxon>
        <taxon>Eurotiales</taxon>
        <taxon>Aspergillaceae</taxon>
        <taxon>Penicillium</taxon>
    </lineage>
</organism>
<evidence type="ECO:0000256" key="6">
    <source>
        <dbReference type="PROSITE-ProRule" id="PRU00089"/>
    </source>
</evidence>
<keyword evidence="10" id="KW-1185">Reference proteome</keyword>
<dbReference type="InterPro" id="IPR030456">
    <property type="entry name" value="TF_fork_head_CS_2"/>
</dbReference>
<evidence type="ECO:0000256" key="5">
    <source>
        <dbReference type="ARBA" id="ARBA00023242"/>
    </source>
</evidence>
<dbReference type="PANTHER" id="PTHR45881">
    <property type="entry name" value="CHECKPOINT SUPPRESSOR 1-LIKE, ISOFORM A-RELATED"/>
    <property type="match status" value="1"/>
</dbReference>
<dbReference type="InterPro" id="IPR036388">
    <property type="entry name" value="WH-like_DNA-bd_sf"/>
</dbReference>
<protein>
    <submittedName>
        <fullName evidence="9">Forkhead transcription factor</fullName>
    </submittedName>
</protein>
<keyword evidence="2" id="KW-0805">Transcription regulation</keyword>
<name>A0A8J8W275_9EURO</name>
<evidence type="ECO:0000256" key="1">
    <source>
        <dbReference type="ARBA" id="ARBA00004123"/>
    </source>
</evidence>
<evidence type="ECO:0000256" key="4">
    <source>
        <dbReference type="ARBA" id="ARBA00023163"/>
    </source>
</evidence>
<comment type="subcellular location">
    <subcellularLocation>
        <location evidence="1 6">Nucleus</location>
    </subcellularLocation>
</comment>
<dbReference type="SMART" id="SM00339">
    <property type="entry name" value="FH"/>
    <property type="match status" value="1"/>
</dbReference>
<keyword evidence="5 6" id="KW-0539">Nucleus</keyword>
<dbReference type="EMBL" id="WIWV01000069">
    <property type="protein sequence ID" value="KAF7714999.1"/>
    <property type="molecule type" value="Genomic_DNA"/>
</dbReference>
<comment type="caution">
    <text evidence="9">The sequence shown here is derived from an EMBL/GenBank/DDBJ whole genome shotgun (WGS) entry which is preliminary data.</text>
</comment>
<dbReference type="Gene3D" id="1.10.10.10">
    <property type="entry name" value="Winged helix-like DNA-binding domain superfamily/Winged helix DNA-binding domain"/>
    <property type="match status" value="1"/>
</dbReference>
<feature type="compositionally biased region" description="Low complexity" evidence="7">
    <location>
        <begin position="127"/>
        <end position="138"/>
    </location>
</feature>
<feature type="compositionally biased region" description="Low complexity" evidence="7">
    <location>
        <begin position="51"/>
        <end position="60"/>
    </location>
</feature>
<feature type="compositionally biased region" description="Pro residues" evidence="7">
    <location>
        <begin position="40"/>
        <end position="50"/>
    </location>
</feature>
<feature type="region of interest" description="Disordered" evidence="7">
    <location>
        <begin position="1"/>
        <end position="138"/>
    </location>
</feature>
<feature type="compositionally biased region" description="Low complexity" evidence="7">
    <location>
        <begin position="99"/>
        <end position="111"/>
    </location>
</feature>
<feature type="region of interest" description="Disordered" evidence="7">
    <location>
        <begin position="237"/>
        <end position="350"/>
    </location>
</feature>
<dbReference type="PANTHER" id="PTHR45881:SF5">
    <property type="entry name" value="FORK-HEAD DOMAIN-CONTAINING PROTEIN"/>
    <property type="match status" value="1"/>
</dbReference>
<gene>
    <name evidence="9" type="ORF">PECM_007444</name>
</gene>
<keyword evidence="4" id="KW-0804">Transcription</keyword>
<reference evidence="9" key="1">
    <citation type="journal article" date="2020" name="Front. Microbiol.">
        <title>Gene regulatory networks of Penicillium echinulatum 2HH and Penicillium oxalicum 114-2 inferred by a computational biology approach.</title>
        <authorList>
            <person name="Lenz A.R."/>
            <person name="Galan-Vasquez E."/>
            <person name="Balbinot E."/>
            <person name="De Abreu F.P."/>
            <person name="De Oliveira N.S."/>
            <person name="Da Rosa L.O."/>
            <person name="De Avila E Silva S."/>
            <person name="Camassola M."/>
            <person name="Dillon A.J.P."/>
            <person name="Perez-Rueda E."/>
        </authorList>
    </citation>
    <scope>NUCLEOTIDE SEQUENCE</scope>
    <source>
        <strain evidence="9">S1M29</strain>
    </source>
</reference>
<evidence type="ECO:0000313" key="9">
    <source>
        <dbReference type="EMBL" id="KAF7714999.1"/>
    </source>
</evidence>
<dbReference type="SUPFAM" id="SSF46785">
    <property type="entry name" value="Winged helix' DNA-binding domain"/>
    <property type="match status" value="1"/>
</dbReference>
<keyword evidence="3 6" id="KW-0238">DNA-binding</keyword>
<dbReference type="GO" id="GO:0005634">
    <property type="term" value="C:nucleus"/>
    <property type="evidence" value="ECO:0007669"/>
    <property type="project" value="UniProtKB-SubCell"/>
</dbReference>
<dbReference type="Pfam" id="PF00250">
    <property type="entry name" value="Forkhead"/>
    <property type="match status" value="1"/>
</dbReference>